<evidence type="ECO:0000313" key="2">
    <source>
        <dbReference type="Proteomes" id="UP001281761"/>
    </source>
</evidence>
<dbReference type="EMBL" id="JARBJD010000004">
    <property type="protein sequence ID" value="KAK2963941.1"/>
    <property type="molecule type" value="Genomic_DNA"/>
</dbReference>
<accession>A0ABQ9YJK4</accession>
<sequence>MTTSDTTMDSSLENSCSDCSPFLNWSEEQPRSVSEKAVVFRSLVATVQSQPALDISLEVKAVKVLESVVPNDVESTDAFLNSLASNSYDPVSDFVQLIVVLVSSASLVIPTAAIKMLSKVIDWFSATVRLSLIKADLMPRLIIILKPQSLYPTETEDIHTGLLDILSNSLYLLISDGLQQLGIKEDDDHQAVHEMPTMDFILSLPIVLTIPSCLAFYDHERSIWFSLTFMVVFLRKWNKKDEEERQMWKAVHRMLRMEGIEDVIDQRLKNDKNSSFGGWIVDNSIQWNNLQGMNLPQRG</sequence>
<dbReference type="Proteomes" id="UP001281761">
    <property type="component" value="Unassembled WGS sequence"/>
</dbReference>
<protein>
    <submittedName>
        <fullName evidence="1">Uncharacterized protein</fullName>
    </submittedName>
</protein>
<name>A0ABQ9YJK4_9EUKA</name>
<keyword evidence="2" id="KW-1185">Reference proteome</keyword>
<gene>
    <name evidence="1" type="ORF">BLNAU_1018</name>
</gene>
<comment type="caution">
    <text evidence="1">The sequence shown here is derived from an EMBL/GenBank/DDBJ whole genome shotgun (WGS) entry which is preliminary data.</text>
</comment>
<evidence type="ECO:0000313" key="1">
    <source>
        <dbReference type="EMBL" id="KAK2963941.1"/>
    </source>
</evidence>
<proteinExistence type="predicted"/>
<organism evidence="1 2">
    <name type="scientific">Blattamonas nauphoetae</name>
    <dbReference type="NCBI Taxonomy" id="2049346"/>
    <lineage>
        <taxon>Eukaryota</taxon>
        <taxon>Metamonada</taxon>
        <taxon>Preaxostyla</taxon>
        <taxon>Oxymonadida</taxon>
        <taxon>Blattamonas</taxon>
    </lineage>
</organism>
<reference evidence="1 2" key="1">
    <citation type="journal article" date="2022" name="bioRxiv">
        <title>Genomics of Preaxostyla Flagellates Illuminates Evolutionary Transitions and the Path Towards Mitochondrial Loss.</title>
        <authorList>
            <person name="Novak L.V.F."/>
            <person name="Treitli S.C."/>
            <person name="Pyrih J."/>
            <person name="Halakuc P."/>
            <person name="Pipaliya S.V."/>
            <person name="Vacek V."/>
            <person name="Brzon O."/>
            <person name="Soukal P."/>
            <person name="Eme L."/>
            <person name="Dacks J.B."/>
            <person name="Karnkowska A."/>
            <person name="Elias M."/>
            <person name="Hampl V."/>
        </authorList>
    </citation>
    <scope>NUCLEOTIDE SEQUENCE [LARGE SCALE GENOMIC DNA]</scope>
    <source>
        <strain evidence="1">NAU3</strain>
        <tissue evidence="1">Gut</tissue>
    </source>
</reference>